<dbReference type="InterPro" id="IPR013766">
    <property type="entry name" value="Thioredoxin_domain"/>
</dbReference>
<keyword evidence="8" id="KW-1185">Reference proteome</keyword>
<keyword evidence="4" id="KW-0676">Redox-active center</keyword>
<dbReference type="Gene3D" id="3.40.30.10">
    <property type="entry name" value="Glutaredoxin"/>
    <property type="match status" value="1"/>
</dbReference>
<comment type="subcellular location">
    <subcellularLocation>
        <location evidence="1">Cell envelope</location>
    </subcellularLocation>
</comment>
<name>A0ABQ0VZF6_9SPHI</name>
<sequence>MERLMYYSKKRKTIDMKKTMLAVLAAVPTLLFAQEDFSIKGNIKNVNAPAKVYLMYVDGGQRHIDSANVDKGQFTYNGIVSEPTQAQIILSADGKPLNQIETPDMTMLYLSKGVIKVTGDNMANAEISGNEINTDFSKYKAAIKAVTDQFETLNKEYQAASPDQQQDEEFLKTLQGKAEGLFKQQTQLNEQFIKDNPNSYVTLGLLDEMVSAQTVNNVVGPAYEKLSAALKNSTRGKALAAKIEKLQKVAIGSVAPEIALPDTTGKVVALSSLRGKYVLIDFWASWCGPCRHENPNVVAAFNKFKDKNFTVYGVSLDRENGKTDWLEAIKADNLSGWTQVSDLKFWHSPVVELYGIEGIPQNFLLDPEGKIIAVNLRGEALEAKLAEVIK</sequence>
<feature type="chain" id="PRO_5047479906" evidence="5">
    <location>
        <begin position="34"/>
        <end position="390"/>
    </location>
</feature>
<keyword evidence="5" id="KW-0732">Signal</keyword>
<keyword evidence="3" id="KW-1015">Disulfide bond</keyword>
<dbReference type="CDD" id="cd02966">
    <property type="entry name" value="TlpA_like_family"/>
    <property type="match status" value="1"/>
</dbReference>
<dbReference type="PANTHER" id="PTHR42852:SF6">
    <property type="entry name" value="THIOL:DISULFIDE INTERCHANGE PROTEIN DSBE"/>
    <property type="match status" value="1"/>
</dbReference>
<dbReference type="Pfam" id="PF14289">
    <property type="entry name" value="DUF4369"/>
    <property type="match status" value="1"/>
</dbReference>
<feature type="signal peptide" evidence="5">
    <location>
        <begin position="1"/>
        <end position="33"/>
    </location>
</feature>
<feature type="domain" description="Thioredoxin" evidence="6">
    <location>
        <begin position="249"/>
        <end position="390"/>
    </location>
</feature>
<evidence type="ECO:0000313" key="7">
    <source>
        <dbReference type="EMBL" id="GEM67032.1"/>
    </source>
</evidence>
<dbReference type="PROSITE" id="PS00194">
    <property type="entry name" value="THIOREDOXIN_1"/>
    <property type="match status" value="1"/>
</dbReference>
<dbReference type="InterPro" id="IPR000866">
    <property type="entry name" value="AhpC/TSA"/>
</dbReference>
<dbReference type="InterPro" id="IPR025380">
    <property type="entry name" value="DUF4369"/>
</dbReference>
<evidence type="ECO:0000256" key="5">
    <source>
        <dbReference type="SAM" id="SignalP"/>
    </source>
</evidence>
<gene>
    <name evidence="7" type="ORF">SMI01S_06380</name>
</gene>
<protein>
    <submittedName>
        <fullName evidence="7">Thiol:disulfide interchange protein</fullName>
    </submittedName>
</protein>
<evidence type="ECO:0000256" key="3">
    <source>
        <dbReference type="ARBA" id="ARBA00023157"/>
    </source>
</evidence>
<keyword evidence="2" id="KW-0201">Cytochrome c-type biogenesis</keyword>
<evidence type="ECO:0000313" key="8">
    <source>
        <dbReference type="Proteomes" id="UP000321676"/>
    </source>
</evidence>
<evidence type="ECO:0000256" key="1">
    <source>
        <dbReference type="ARBA" id="ARBA00004196"/>
    </source>
</evidence>
<dbReference type="InterPro" id="IPR050553">
    <property type="entry name" value="Thioredoxin_ResA/DsbE_sf"/>
</dbReference>
<dbReference type="EMBL" id="BJXH01000002">
    <property type="protein sequence ID" value="GEM67032.1"/>
    <property type="molecule type" value="Genomic_DNA"/>
</dbReference>
<dbReference type="PANTHER" id="PTHR42852">
    <property type="entry name" value="THIOL:DISULFIDE INTERCHANGE PROTEIN DSBE"/>
    <property type="match status" value="1"/>
</dbReference>
<dbReference type="SUPFAM" id="SSF52833">
    <property type="entry name" value="Thioredoxin-like"/>
    <property type="match status" value="1"/>
</dbReference>
<dbReference type="Proteomes" id="UP000321676">
    <property type="component" value="Unassembled WGS sequence"/>
</dbReference>
<dbReference type="InterPro" id="IPR017937">
    <property type="entry name" value="Thioredoxin_CS"/>
</dbReference>
<comment type="caution">
    <text evidence="7">The sequence shown here is derived from an EMBL/GenBank/DDBJ whole genome shotgun (WGS) entry which is preliminary data.</text>
</comment>
<evidence type="ECO:0000256" key="2">
    <source>
        <dbReference type="ARBA" id="ARBA00022748"/>
    </source>
</evidence>
<dbReference type="PROSITE" id="PS51352">
    <property type="entry name" value="THIOREDOXIN_2"/>
    <property type="match status" value="1"/>
</dbReference>
<reference evidence="7 8" key="1">
    <citation type="submission" date="2019-07" db="EMBL/GenBank/DDBJ databases">
        <title>Whole genome shotgun sequence of Sphingobacterium mizutaii NBRC 14946.</title>
        <authorList>
            <person name="Hosoyama A."/>
            <person name="Uohara A."/>
            <person name="Ohji S."/>
            <person name="Ichikawa N."/>
        </authorList>
    </citation>
    <scope>NUCLEOTIDE SEQUENCE [LARGE SCALE GENOMIC DNA]</scope>
    <source>
        <strain evidence="7 8">NBRC 14946</strain>
    </source>
</reference>
<dbReference type="InterPro" id="IPR036249">
    <property type="entry name" value="Thioredoxin-like_sf"/>
</dbReference>
<evidence type="ECO:0000256" key="4">
    <source>
        <dbReference type="ARBA" id="ARBA00023284"/>
    </source>
</evidence>
<proteinExistence type="predicted"/>
<organism evidence="7 8">
    <name type="scientific">Sphingobacterium mizutaii NBRC 14946 = DSM 11724</name>
    <dbReference type="NCBI Taxonomy" id="1220576"/>
    <lineage>
        <taxon>Bacteria</taxon>
        <taxon>Pseudomonadati</taxon>
        <taxon>Bacteroidota</taxon>
        <taxon>Sphingobacteriia</taxon>
        <taxon>Sphingobacteriales</taxon>
        <taxon>Sphingobacteriaceae</taxon>
        <taxon>Sphingobacterium</taxon>
    </lineage>
</organism>
<evidence type="ECO:0000259" key="6">
    <source>
        <dbReference type="PROSITE" id="PS51352"/>
    </source>
</evidence>
<dbReference type="Pfam" id="PF00578">
    <property type="entry name" value="AhpC-TSA"/>
    <property type="match status" value="1"/>
</dbReference>
<accession>A0ABQ0VZF6</accession>